<dbReference type="EMBL" id="JAAMOX010000003">
    <property type="protein sequence ID" value="NIH55012.1"/>
    <property type="molecule type" value="Genomic_DNA"/>
</dbReference>
<comment type="caution">
    <text evidence="1">The sequence shown here is derived from an EMBL/GenBank/DDBJ whole genome shotgun (WGS) entry which is preliminary data.</text>
</comment>
<keyword evidence="2" id="KW-1185">Reference proteome</keyword>
<proteinExistence type="predicted"/>
<sequence length="188" mass="20201">MDDAALGQEQNGNTVSQPLALALTATIDAAVTQLEDAQVPDEALATLIPSQRVRLIRRKARFEPAGRVWRLGVFLLGHDGRLYGVGETTRAVEPGHPGYQSASQEQRREYRAMAFAGPFARGDVLNFNTVALPIESGTTFAAEAPLLVHEGTARVRWRPGAGQAEAVPFDSYLAEKIDLAIGLLPPSA</sequence>
<dbReference type="AlphaFoldDB" id="A0A7X5TVF6"/>
<name>A0A7X5TVF6_9MICO</name>
<evidence type="ECO:0000313" key="1">
    <source>
        <dbReference type="EMBL" id="NIH55012.1"/>
    </source>
</evidence>
<evidence type="ECO:0000313" key="2">
    <source>
        <dbReference type="Proteomes" id="UP000541033"/>
    </source>
</evidence>
<organism evidence="1 2">
    <name type="scientific">Lysinibacter cavernae</name>
    <dbReference type="NCBI Taxonomy" id="1640652"/>
    <lineage>
        <taxon>Bacteria</taxon>
        <taxon>Bacillati</taxon>
        <taxon>Actinomycetota</taxon>
        <taxon>Actinomycetes</taxon>
        <taxon>Micrococcales</taxon>
        <taxon>Microbacteriaceae</taxon>
        <taxon>Lysinibacter</taxon>
    </lineage>
</organism>
<accession>A0A7X5TVF6</accession>
<dbReference type="Proteomes" id="UP000541033">
    <property type="component" value="Unassembled WGS sequence"/>
</dbReference>
<protein>
    <submittedName>
        <fullName evidence="1">Uncharacterized protein</fullName>
    </submittedName>
</protein>
<gene>
    <name evidence="1" type="ORF">FHX76_002927</name>
</gene>
<reference evidence="1 2" key="1">
    <citation type="submission" date="2020-02" db="EMBL/GenBank/DDBJ databases">
        <title>Sequencing the genomes of 1000 actinobacteria strains.</title>
        <authorList>
            <person name="Klenk H.-P."/>
        </authorList>
    </citation>
    <scope>NUCLEOTIDE SEQUENCE [LARGE SCALE GENOMIC DNA]</scope>
    <source>
        <strain evidence="1 2">DSM 27960</strain>
    </source>
</reference>
<dbReference type="RefSeq" id="WP_167151879.1">
    <property type="nucleotide sequence ID" value="NZ_JAAMOX010000003.1"/>
</dbReference>